<name>A0A068UK03_COFCA</name>
<dbReference type="STRING" id="49390.A0A068UK03"/>
<accession>A0A068UK03</accession>
<evidence type="ECO:0000313" key="3">
    <source>
        <dbReference type="Proteomes" id="UP000295252"/>
    </source>
</evidence>
<evidence type="ECO:0000256" key="1">
    <source>
        <dbReference type="SAM" id="MobiDB-lite"/>
    </source>
</evidence>
<dbReference type="InParanoid" id="A0A068UK03"/>
<dbReference type="Gramene" id="CDP08781">
    <property type="protein sequence ID" value="CDP08781"/>
    <property type="gene ID" value="GSCOC_T00027876001"/>
</dbReference>
<dbReference type="Proteomes" id="UP000295252">
    <property type="component" value="Chromosome IV"/>
</dbReference>
<dbReference type="PANTHER" id="PTHR31152:SF20">
    <property type="entry name" value="PLAC8 FAMILY PROTEIN"/>
    <property type="match status" value="1"/>
</dbReference>
<evidence type="ECO:0008006" key="4">
    <source>
        <dbReference type="Google" id="ProtNLM"/>
    </source>
</evidence>
<dbReference type="OMA" id="MEKMEMR"/>
<evidence type="ECO:0000313" key="2">
    <source>
        <dbReference type="EMBL" id="CDP08781.1"/>
    </source>
</evidence>
<sequence>MAMQAKMEKMEMRQQYRNHWHTDLLNATAADPVFCCFAFFCGPCASYMLRKRALYNDMSRYKCCGGYMPCSGHCGESTCPEFCLCTEVSLCFANSVASTRFMLQDEFDIQTTKCDNCIIGFMFCLQQLACICSLIACIVGSEEIEDAAQMLNCLADMVYCSVCPCMQTQHKTEMDKRDGKFGSAAAATMAVPPPVQQMSRIDHSLPPSVGYLPPPAYSYPPHQQPQGAYPPPHYNYYPPPPHFHGYPPPTQGYYPPPQPYGYFPPQPYGYSPPPQQAPGSPSDLQSHVYPPPPPQNQGSSPVSHTEGYTQPPQQAQATTRSSEISPSQAQGSSPPVQSHEHPQAPPGQSHSPAGAAHPPPSHRV</sequence>
<dbReference type="AlphaFoldDB" id="A0A068UK03"/>
<dbReference type="EMBL" id="HG739119">
    <property type="protein sequence ID" value="CDP08781.1"/>
    <property type="molecule type" value="Genomic_DNA"/>
</dbReference>
<protein>
    <recommendedName>
        <fullName evidence="4">PLAC8 family protein</fullName>
    </recommendedName>
</protein>
<dbReference type="PhylomeDB" id="A0A068UK03"/>
<feature type="compositionally biased region" description="Polar residues" evidence="1">
    <location>
        <begin position="320"/>
        <end position="336"/>
    </location>
</feature>
<proteinExistence type="predicted"/>
<feature type="compositionally biased region" description="Polar residues" evidence="1">
    <location>
        <begin position="296"/>
        <end position="308"/>
    </location>
</feature>
<organism evidence="2 3">
    <name type="scientific">Coffea canephora</name>
    <name type="common">Robusta coffee</name>
    <dbReference type="NCBI Taxonomy" id="49390"/>
    <lineage>
        <taxon>Eukaryota</taxon>
        <taxon>Viridiplantae</taxon>
        <taxon>Streptophyta</taxon>
        <taxon>Embryophyta</taxon>
        <taxon>Tracheophyta</taxon>
        <taxon>Spermatophyta</taxon>
        <taxon>Magnoliopsida</taxon>
        <taxon>eudicotyledons</taxon>
        <taxon>Gunneridae</taxon>
        <taxon>Pentapetalae</taxon>
        <taxon>asterids</taxon>
        <taxon>lamiids</taxon>
        <taxon>Gentianales</taxon>
        <taxon>Rubiaceae</taxon>
        <taxon>Ixoroideae</taxon>
        <taxon>Gardenieae complex</taxon>
        <taxon>Bertiereae - Coffeeae clade</taxon>
        <taxon>Coffeeae</taxon>
        <taxon>Coffea</taxon>
    </lineage>
</organism>
<dbReference type="PANTHER" id="PTHR31152">
    <property type="entry name" value="PLAC8 FAMILY PROTEIN"/>
    <property type="match status" value="1"/>
</dbReference>
<feature type="compositionally biased region" description="Pro residues" evidence="1">
    <location>
        <begin position="228"/>
        <end position="276"/>
    </location>
</feature>
<keyword evidence="3" id="KW-1185">Reference proteome</keyword>
<dbReference type="OrthoDB" id="998115at2759"/>
<gene>
    <name evidence="2" type="ORF">GSCOC_T00027876001</name>
</gene>
<feature type="compositionally biased region" description="Low complexity" evidence="1">
    <location>
        <begin position="309"/>
        <end position="319"/>
    </location>
</feature>
<feature type="region of interest" description="Disordered" evidence="1">
    <location>
        <begin position="214"/>
        <end position="364"/>
    </location>
</feature>
<reference evidence="3" key="1">
    <citation type="journal article" date="2014" name="Science">
        <title>The coffee genome provides insight into the convergent evolution of caffeine biosynthesis.</title>
        <authorList>
            <person name="Denoeud F."/>
            <person name="Carretero-Paulet L."/>
            <person name="Dereeper A."/>
            <person name="Droc G."/>
            <person name="Guyot R."/>
            <person name="Pietrella M."/>
            <person name="Zheng C."/>
            <person name="Alberti A."/>
            <person name="Anthony F."/>
            <person name="Aprea G."/>
            <person name="Aury J.M."/>
            <person name="Bento P."/>
            <person name="Bernard M."/>
            <person name="Bocs S."/>
            <person name="Campa C."/>
            <person name="Cenci A."/>
            <person name="Combes M.C."/>
            <person name="Crouzillat D."/>
            <person name="Da Silva C."/>
            <person name="Daddiego L."/>
            <person name="De Bellis F."/>
            <person name="Dussert S."/>
            <person name="Garsmeur O."/>
            <person name="Gayraud T."/>
            <person name="Guignon V."/>
            <person name="Jahn K."/>
            <person name="Jamilloux V."/>
            <person name="Joet T."/>
            <person name="Labadie K."/>
            <person name="Lan T."/>
            <person name="Leclercq J."/>
            <person name="Lepelley M."/>
            <person name="Leroy T."/>
            <person name="Li L.T."/>
            <person name="Librado P."/>
            <person name="Lopez L."/>
            <person name="Munoz A."/>
            <person name="Noel B."/>
            <person name="Pallavicini A."/>
            <person name="Perrotta G."/>
            <person name="Poncet V."/>
            <person name="Pot D."/>
            <person name="Priyono X."/>
            <person name="Rigoreau M."/>
            <person name="Rouard M."/>
            <person name="Rozas J."/>
            <person name="Tranchant-Dubreuil C."/>
            <person name="VanBuren R."/>
            <person name="Zhang Q."/>
            <person name="Andrade A.C."/>
            <person name="Argout X."/>
            <person name="Bertrand B."/>
            <person name="de Kochko A."/>
            <person name="Graziosi G."/>
            <person name="Henry R.J."/>
            <person name="Jayarama X."/>
            <person name="Ming R."/>
            <person name="Nagai C."/>
            <person name="Rounsley S."/>
            <person name="Sankoff D."/>
            <person name="Giuliano G."/>
            <person name="Albert V.A."/>
            <person name="Wincker P."/>
            <person name="Lashermes P."/>
        </authorList>
    </citation>
    <scope>NUCLEOTIDE SEQUENCE [LARGE SCALE GENOMIC DNA]</scope>
    <source>
        <strain evidence="3">cv. DH200-94</strain>
    </source>
</reference>